<accession>A0A1N7RYA7</accession>
<comment type="caution">
    <text evidence="2">The sequence shown here is derived from an EMBL/GenBank/DDBJ whole genome shotgun (WGS) entry which is preliminary data.</text>
</comment>
<keyword evidence="1" id="KW-1133">Transmembrane helix</keyword>
<organism evidence="2 3">
    <name type="scientific">Paraburkholderia piptadeniae</name>
    <dbReference type="NCBI Taxonomy" id="1701573"/>
    <lineage>
        <taxon>Bacteria</taxon>
        <taxon>Pseudomonadati</taxon>
        <taxon>Pseudomonadota</taxon>
        <taxon>Betaproteobacteria</taxon>
        <taxon>Burkholderiales</taxon>
        <taxon>Burkholderiaceae</taxon>
        <taxon>Paraburkholderia</taxon>
    </lineage>
</organism>
<keyword evidence="1" id="KW-0812">Transmembrane</keyword>
<dbReference type="AlphaFoldDB" id="A0A1N7RYA7"/>
<feature type="transmembrane region" description="Helical" evidence="1">
    <location>
        <begin position="210"/>
        <end position="233"/>
    </location>
</feature>
<evidence type="ECO:0000313" key="3">
    <source>
        <dbReference type="Proteomes" id="UP000195569"/>
    </source>
</evidence>
<reference evidence="2" key="1">
    <citation type="submission" date="2016-12" db="EMBL/GenBank/DDBJ databases">
        <authorList>
            <person name="Moulin L."/>
        </authorList>
    </citation>
    <scope>NUCLEOTIDE SEQUENCE [LARGE SCALE GENOMIC DNA]</scope>
    <source>
        <strain evidence="2">STM 7183</strain>
    </source>
</reference>
<proteinExistence type="predicted"/>
<evidence type="ECO:0000256" key="1">
    <source>
        <dbReference type="SAM" id="Phobius"/>
    </source>
</evidence>
<protein>
    <recommendedName>
        <fullName evidence="4">N-carbamoyl-L-amino acid amidohydrolase</fullName>
    </recommendedName>
</protein>
<gene>
    <name evidence="2" type="ORF">BN2476_230390</name>
</gene>
<evidence type="ECO:0000313" key="2">
    <source>
        <dbReference type="EMBL" id="SIT40103.1"/>
    </source>
</evidence>
<name>A0A1N7RYA7_9BURK</name>
<dbReference type="EMBL" id="CYGY02000023">
    <property type="protein sequence ID" value="SIT40103.1"/>
    <property type="molecule type" value="Genomic_DNA"/>
</dbReference>
<evidence type="ECO:0008006" key="4">
    <source>
        <dbReference type="Google" id="ProtNLM"/>
    </source>
</evidence>
<keyword evidence="1" id="KW-0472">Membrane</keyword>
<keyword evidence="3" id="KW-1185">Reference proteome</keyword>
<dbReference type="Proteomes" id="UP000195569">
    <property type="component" value="Unassembled WGS sequence"/>
</dbReference>
<sequence length="234" mass="26686">MVSRCRKKRVRTISTVPTLPLSRVLPSPLSPRRSHRRYQVLSAASSCRLTNILSMDKEAMGTFRGRSSQPPSPYLADPNRLGDVIAAIQAMATYKFYKLDFADWADRISADQSQADKWKKVFLEHPEFFRLDSARVRASLVWRRQFPKRFDVDEHRVLSNEEYDEKIHANPQSYARISRVPLSATDIKMLVDTAVNLHSRALEHQKDRRWWLALASAVGGLTGSIIGAVATHIK</sequence>